<feature type="domain" description="Fibronectin type-III" evidence="4">
    <location>
        <begin position="231"/>
        <end position="324"/>
    </location>
</feature>
<evidence type="ECO:0000256" key="3">
    <source>
        <dbReference type="SAM" id="MobiDB-lite"/>
    </source>
</evidence>
<dbReference type="Proteomes" id="UP000321234">
    <property type="component" value="Unassembled WGS sequence"/>
</dbReference>
<sequence length="775" mass="72987">MTHAGTASATSYGADNAFTVPAVANLCGIEWEVAGARGGNGFSGGVGGSGGDFTAILPAAAGDHFTVLVGTRGTDSPALNGLASNGTSGSDGSRGRGASGQSGSGGGGGASSVWAGSPIPAGSQPLLVAGGGGGAGTTVAGGDVGANGQGAGAFTGGGGGANGAMFGQGGGGGGGGGGYNGGRAGGGDYSSTGAGGGGGSNGAVAGASVTPLSPNTGDGYVLATYLTCPSAPTAMTFSGTATTSTTVTFTPGAVNGATVTGWEYSLNGTSWSSLSTSAASGSDLQATITGLPAGTGSGVRVRAVTSNAGLYGATGLETVTTPAATPGAPTAVTAVAGNGQAGLSWTAPLVTGAGPVTDYEVTPTAVGGAALAPVLVGSAATTTTITGLTNGTGYTFTVKAKNSAGLGTASAASTAVTPAAPPAAPAPPASPVKAPEPGSHRFAGESRVQTSTSVSQQIFPIARSAPRVVLTTSATYADALAGARLAASSQAPLLMTGGASLDADVVTEINRVLAFGGTVDVLGGDQALSPAVAAALAGTSAGDRVHRIAGEDRFATALQIAGTVQATVAAKAVVPAAEHGVLAATTVTGGQPIFLVSGTDYPDGLVVSSLAARTGGIVVLSDGARLPASTRAYLNANDPAGARTIPVGGPAAAAARTLGGDAAASTARAAIVGADRYDTARKVAARFAEVSGSSRPGAVGLATGQDWPDALVGSAAMGNLSGPLLLTTTDELSPAAAQALEAMAAKGQVTTGIVFGGSRAVSADATSAFTSRIKG</sequence>
<keyword evidence="2" id="KW-0119">Carbohydrate metabolism</keyword>
<dbReference type="SMART" id="SM00060">
    <property type="entry name" value="FN3"/>
    <property type="match status" value="2"/>
</dbReference>
<dbReference type="SUPFAM" id="SSF49265">
    <property type="entry name" value="Fibronectin type III"/>
    <property type="match status" value="1"/>
</dbReference>
<protein>
    <submittedName>
        <fullName evidence="5">Cell wall-binding repeat-containing protein</fullName>
    </submittedName>
</protein>
<feature type="compositionally biased region" description="Gly residues" evidence="3">
    <location>
        <begin position="95"/>
        <end position="110"/>
    </location>
</feature>
<evidence type="ECO:0000313" key="5">
    <source>
        <dbReference type="EMBL" id="TXR57995.1"/>
    </source>
</evidence>
<organism evidence="5 6">
    <name type="scientific">Quadrisphaera setariae</name>
    <dbReference type="NCBI Taxonomy" id="2593304"/>
    <lineage>
        <taxon>Bacteria</taxon>
        <taxon>Bacillati</taxon>
        <taxon>Actinomycetota</taxon>
        <taxon>Actinomycetes</taxon>
        <taxon>Kineosporiales</taxon>
        <taxon>Kineosporiaceae</taxon>
        <taxon>Quadrisphaera</taxon>
    </lineage>
</organism>
<feature type="region of interest" description="Disordered" evidence="3">
    <location>
        <begin position="76"/>
        <end position="118"/>
    </location>
</feature>
<dbReference type="AlphaFoldDB" id="A0A5C8ZIV4"/>
<proteinExistence type="predicted"/>
<evidence type="ECO:0000256" key="2">
    <source>
        <dbReference type="ARBA" id="ARBA00023326"/>
    </source>
</evidence>
<feature type="domain" description="Fibronectin type-III" evidence="4">
    <location>
        <begin position="325"/>
        <end position="420"/>
    </location>
</feature>
<dbReference type="InterPro" id="IPR051922">
    <property type="entry name" value="Bact_Sporulation_Assoc"/>
</dbReference>
<accession>A0A5C8ZIV4</accession>
<dbReference type="PROSITE" id="PS50853">
    <property type="entry name" value="FN3"/>
    <property type="match status" value="2"/>
</dbReference>
<evidence type="ECO:0000259" key="4">
    <source>
        <dbReference type="PROSITE" id="PS50853"/>
    </source>
</evidence>
<evidence type="ECO:0000256" key="1">
    <source>
        <dbReference type="ARBA" id="ARBA00023295"/>
    </source>
</evidence>
<dbReference type="Pfam" id="PF04122">
    <property type="entry name" value="CW_binding_2"/>
    <property type="match status" value="3"/>
</dbReference>
<dbReference type="Gene3D" id="2.60.40.10">
    <property type="entry name" value="Immunoglobulins"/>
    <property type="match status" value="2"/>
</dbReference>
<gene>
    <name evidence="5" type="ORF">FMM08_01880</name>
</gene>
<dbReference type="GO" id="GO:0016798">
    <property type="term" value="F:hydrolase activity, acting on glycosyl bonds"/>
    <property type="evidence" value="ECO:0007669"/>
    <property type="project" value="UniProtKB-KW"/>
</dbReference>
<dbReference type="InterPro" id="IPR036116">
    <property type="entry name" value="FN3_sf"/>
</dbReference>
<name>A0A5C8ZIV4_9ACTN</name>
<keyword evidence="6" id="KW-1185">Reference proteome</keyword>
<dbReference type="InterPro" id="IPR013783">
    <property type="entry name" value="Ig-like_fold"/>
</dbReference>
<reference evidence="5 6" key="1">
    <citation type="submission" date="2019-07" db="EMBL/GenBank/DDBJ databases">
        <title>Quadrisphaera sp. strain DD2A genome sequencing and assembly.</title>
        <authorList>
            <person name="Kim I."/>
        </authorList>
    </citation>
    <scope>NUCLEOTIDE SEQUENCE [LARGE SCALE GENOMIC DNA]</scope>
    <source>
        <strain evidence="5 6">DD2A</strain>
    </source>
</reference>
<keyword evidence="1" id="KW-0326">Glycosidase</keyword>
<evidence type="ECO:0000313" key="6">
    <source>
        <dbReference type="Proteomes" id="UP000321234"/>
    </source>
</evidence>
<dbReference type="Pfam" id="PF00041">
    <property type="entry name" value="fn3"/>
    <property type="match status" value="1"/>
</dbReference>
<dbReference type="OrthoDB" id="4862208at2"/>
<feature type="compositionally biased region" description="Pro residues" evidence="3">
    <location>
        <begin position="419"/>
        <end position="430"/>
    </location>
</feature>
<dbReference type="EMBL" id="VKAC01000001">
    <property type="protein sequence ID" value="TXR57995.1"/>
    <property type="molecule type" value="Genomic_DNA"/>
</dbReference>
<comment type="caution">
    <text evidence="5">The sequence shown here is derived from an EMBL/GenBank/DDBJ whole genome shotgun (WGS) entry which is preliminary data.</text>
</comment>
<dbReference type="GO" id="GO:0030288">
    <property type="term" value="C:outer membrane-bounded periplasmic space"/>
    <property type="evidence" value="ECO:0007669"/>
    <property type="project" value="TreeGrafter"/>
</dbReference>
<dbReference type="RefSeq" id="WP_147924606.1">
    <property type="nucleotide sequence ID" value="NZ_VKAC01000001.1"/>
</dbReference>
<dbReference type="PANTHER" id="PTHR30032:SF4">
    <property type="entry name" value="AMIDASE ENHANCER"/>
    <property type="match status" value="1"/>
</dbReference>
<keyword evidence="1" id="KW-0378">Hydrolase</keyword>
<dbReference type="InterPro" id="IPR007253">
    <property type="entry name" value="Cell_wall-bd_2"/>
</dbReference>
<feature type="region of interest" description="Disordered" evidence="3">
    <location>
        <begin position="417"/>
        <end position="447"/>
    </location>
</feature>
<dbReference type="PANTHER" id="PTHR30032">
    <property type="entry name" value="N-ACETYLMURAMOYL-L-ALANINE AMIDASE-RELATED"/>
    <property type="match status" value="1"/>
</dbReference>
<dbReference type="InterPro" id="IPR003961">
    <property type="entry name" value="FN3_dom"/>
</dbReference>
<dbReference type="GO" id="GO:0000272">
    <property type="term" value="P:polysaccharide catabolic process"/>
    <property type="evidence" value="ECO:0007669"/>
    <property type="project" value="UniProtKB-KW"/>
</dbReference>
<keyword evidence="2" id="KW-0624">Polysaccharide degradation</keyword>